<evidence type="ECO:0000313" key="16">
    <source>
        <dbReference type="EMBL" id="KAI5417982.1"/>
    </source>
</evidence>
<evidence type="ECO:0000256" key="7">
    <source>
        <dbReference type="ARBA" id="ARBA00022777"/>
    </source>
</evidence>
<dbReference type="PROSITE" id="PS50011">
    <property type="entry name" value="PROTEIN_KINASE_DOM"/>
    <property type="match status" value="1"/>
</dbReference>
<evidence type="ECO:0000256" key="9">
    <source>
        <dbReference type="ARBA" id="ARBA00022989"/>
    </source>
</evidence>
<dbReference type="CDD" id="cd14066">
    <property type="entry name" value="STKc_IRAK"/>
    <property type="match status" value="1"/>
</dbReference>
<dbReference type="PANTHER" id="PTHR27003">
    <property type="entry name" value="OS07G0166700 PROTEIN"/>
    <property type="match status" value="1"/>
</dbReference>
<evidence type="ECO:0000256" key="5">
    <source>
        <dbReference type="ARBA" id="ARBA00022729"/>
    </source>
</evidence>
<keyword evidence="7" id="KW-0418">Kinase</keyword>
<evidence type="ECO:0000256" key="2">
    <source>
        <dbReference type="ARBA" id="ARBA00022527"/>
    </source>
</evidence>
<dbReference type="InterPro" id="IPR008271">
    <property type="entry name" value="Ser/Thr_kinase_AS"/>
</dbReference>
<evidence type="ECO:0000256" key="11">
    <source>
        <dbReference type="ARBA" id="ARBA00023180"/>
    </source>
</evidence>
<protein>
    <recommendedName>
        <fullName evidence="15">Protein kinase domain-containing protein</fullName>
    </recommendedName>
</protein>
<dbReference type="InterPro" id="IPR024788">
    <property type="entry name" value="Malectin-like_Carb-bd_dom"/>
</dbReference>
<dbReference type="GO" id="GO:0009506">
    <property type="term" value="C:plasmodesma"/>
    <property type="evidence" value="ECO:0007669"/>
    <property type="project" value="TreeGrafter"/>
</dbReference>
<keyword evidence="17" id="KW-1185">Reference proteome</keyword>
<feature type="domain" description="Protein kinase" evidence="15">
    <location>
        <begin position="497"/>
        <end position="771"/>
    </location>
</feature>
<dbReference type="Pfam" id="PF12819">
    <property type="entry name" value="Malectin_like"/>
    <property type="match status" value="1"/>
</dbReference>
<dbReference type="PANTHER" id="PTHR27003:SF398">
    <property type="entry name" value="PROTEIN KINASE DOMAIN-CONTAINING PROTEIN"/>
    <property type="match status" value="1"/>
</dbReference>
<evidence type="ECO:0000256" key="12">
    <source>
        <dbReference type="PROSITE-ProRule" id="PRU10141"/>
    </source>
</evidence>
<dbReference type="Gene3D" id="3.30.200.20">
    <property type="entry name" value="Phosphorylase Kinase, domain 1"/>
    <property type="match status" value="1"/>
</dbReference>
<comment type="subcellular location">
    <subcellularLocation>
        <location evidence="1">Membrane</location>
        <topology evidence="1">Single-pass type I membrane protein</topology>
    </subcellularLocation>
</comment>
<feature type="binding site" evidence="12">
    <location>
        <position position="525"/>
    </location>
    <ligand>
        <name>ATP</name>
        <dbReference type="ChEBI" id="CHEBI:30616"/>
    </ligand>
</feature>
<dbReference type="Gramene" id="Psat04G0256700-T1">
    <property type="protein sequence ID" value="KAI5417982.1"/>
    <property type="gene ID" value="KIW84_042567"/>
</dbReference>
<evidence type="ECO:0000256" key="8">
    <source>
        <dbReference type="ARBA" id="ARBA00022840"/>
    </source>
</evidence>
<dbReference type="InterPro" id="IPR000719">
    <property type="entry name" value="Prot_kinase_dom"/>
</dbReference>
<dbReference type="FunFam" id="3.30.200.20:FF:000039">
    <property type="entry name" value="receptor-like protein kinase FERONIA"/>
    <property type="match status" value="1"/>
</dbReference>
<gene>
    <name evidence="16" type="ORF">KIW84_042567</name>
</gene>
<dbReference type="GO" id="GO:0005886">
    <property type="term" value="C:plasma membrane"/>
    <property type="evidence" value="ECO:0007669"/>
    <property type="project" value="TreeGrafter"/>
</dbReference>
<dbReference type="Gene3D" id="1.10.510.10">
    <property type="entry name" value="Transferase(Phosphotransferase) domain 1"/>
    <property type="match status" value="1"/>
</dbReference>
<evidence type="ECO:0000256" key="10">
    <source>
        <dbReference type="ARBA" id="ARBA00023136"/>
    </source>
</evidence>
<comment type="caution">
    <text evidence="16">The sequence shown here is derived from an EMBL/GenBank/DDBJ whole genome shotgun (WGS) entry which is preliminary data.</text>
</comment>
<evidence type="ECO:0000259" key="15">
    <source>
        <dbReference type="PROSITE" id="PS50011"/>
    </source>
</evidence>
<keyword evidence="10 13" id="KW-0472">Membrane</keyword>
<feature type="signal peptide" evidence="14">
    <location>
        <begin position="1"/>
        <end position="19"/>
    </location>
</feature>
<evidence type="ECO:0000256" key="13">
    <source>
        <dbReference type="SAM" id="Phobius"/>
    </source>
</evidence>
<accession>A0A9D5AMU8</accession>
<dbReference type="AlphaFoldDB" id="A0A9D5AMU8"/>
<dbReference type="GO" id="GO:0005524">
    <property type="term" value="F:ATP binding"/>
    <property type="evidence" value="ECO:0007669"/>
    <property type="project" value="UniProtKB-UniRule"/>
</dbReference>
<dbReference type="Pfam" id="PF07714">
    <property type="entry name" value="PK_Tyr_Ser-Thr"/>
    <property type="match status" value="1"/>
</dbReference>
<keyword evidence="9 13" id="KW-1133">Transmembrane helix</keyword>
<evidence type="ECO:0000256" key="3">
    <source>
        <dbReference type="ARBA" id="ARBA00022679"/>
    </source>
</evidence>
<sequence length="841" mass="94552">MAIQHSILFLIFLLQFSSLQFPSLGLYNLQHSYLISCGSDTDVQENNNVYIGESNPSYPKTTFTKTTVEKNESTLLSPLYQTARIFNSQSIYEFNTFPNNTYMVRFHFLSISSPTDLSTAKFNVSIPGFSILQNFDAKNTTDSPLIKEYFVKIIRKRFRITFTPQTSSFAFVNAIELFMLPIHFIPDDIERFNYISPDGQALSTYNGGLLSLETKHRLNVGGNNVNRENDNLLRNWLPDDSYITNPQNANNRSFNGDIKRTANDEYDGPNSNKYIAPDIVYQTAKESKDGSNGLNISWSVPVQKNTDHFVRFHFCDLFNPQPRLTSFLLFIYDTYVRNVNDDSRLSDELHDPYYYDFVVRSDGTGLLKITVKPNVTDNVPKAFLNGLELMKVIELSGSIPLDDLDSDSKVNLPVVVGSAVGGLVLVSVVVVVFLWISKIRKQRPVENSSWLPVRAAAGWSTHSRLTDGTTTQGSPLPNINLGLKISLYDIQLATDNFNAEKIIGKGGFGIVYKGVLKKEKSVAVKRSEPGSGQGLPEFQAEIMVLSKIRHRHLVSLIGYCDERFEMILVYEYMEKGTLRDSLYNTNLTSFLSWKQRLEICIGAARGLHYLHKGATGGIIHRDVKSTNILLDENLVAKVADFGLSRTGPLDQHSYVSTGVKGTFGYLDPEYFRLQQLTEKSDVYSFGVVLLEVLCARPAIEPELPREQVNLAEWGLFCKDKGILEDIIDPSIKGQIDQNSLRKFSETVEKCLQDDGSDRPSMGDVLWDLEYALQLQRGAIHREPHEDSSSSASVSIQLPNVRRFPSLSTLSEIDDMSIGRVTDESVNAEDSVFSQLKIDDAR</sequence>
<evidence type="ECO:0000256" key="6">
    <source>
        <dbReference type="ARBA" id="ARBA00022741"/>
    </source>
</evidence>
<dbReference type="PROSITE" id="PS00107">
    <property type="entry name" value="PROTEIN_KINASE_ATP"/>
    <property type="match status" value="1"/>
</dbReference>
<dbReference type="Proteomes" id="UP001058974">
    <property type="component" value="Chromosome 4"/>
</dbReference>
<dbReference type="EMBL" id="JAMSHJ010000004">
    <property type="protein sequence ID" value="KAI5417982.1"/>
    <property type="molecule type" value="Genomic_DNA"/>
</dbReference>
<evidence type="ECO:0000313" key="17">
    <source>
        <dbReference type="Proteomes" id="UP001058974"/>
    </source>
</evidence>
<dbReference type="InterPro" id="IPR045272">
    <property type="entry name" value="ANXUR1/2-like"/>
</dbReference>
<keyword evidence="8 12" id="KW-0067">ATP-binding</keyword>
<dbReference type="InterPro" id="IPR017441">
    <property type="entry name" value="Protein_kinase_ATP_BS"/>
</dbReference>
<dbReference type="Gene3D" id="2.60.120.430">
    <property type="entry name" value="Galactose-binding lectin"/>
    <property type="match status" value="2"/>
</dbReference>
<keyword evidence="5 14" id="KW-0732">Signal</keyword>
<dbReference type="FunFam" id="1.10.510.10:FF:000252">
    <property type="entry name" value="Receptor-like protein kinase FERONIA"/>
    <property type="match status" value="1"/>
</dbReference>
<evidence type="ECO:0000256" key="1">
    <source>
        <dbReference type="ARBA" id="ARBA00004479"/>
    </source>
</evidence>
<dbReference type="SMART" id="SM00220">
    <property type="entry name" value="S_TKc"/>
    <property type="match status" value="1"/>
</dbReference>
<evidence type="ECO:0000256" key="4">
    <source>
        <dbReference type="ARBA" id="ARBA00022692"/>
    </source>
</evidence>
<dbReference type="GO" id="GO:0004714">
    <property type="term" value="F:transmembrane receptor protein tyrosine kinase activity"/>
    <property type="evidence" value="ECO:0007669"/>
    <property type="project" value="InterPro"/>
</dbReference>
<keyword evidence="4 13" id="KW-0812">Transmembrane</keyword>
<evidence type="ECO:0000256" key="14">
    <source>
        <dbReference type="SAM" id="SignalP"/>
    </source>
</evidence>
<organism evidence="16 17">
    <name type="scientific">Pisum sativum</name>
    <name type="common">Garden pea</name>
    <name type="synonym">Lathyrus oleraceus</name>
    <dbReference type="NCBI Taxonomy" id="3888"/>
    <lineage>
        <taxon>Eukaryota</taxon>
        <taxon>Viridiplantae</taxon>
        <taxon>Streptophyta</taxon>
        <taxon>Embryophyta</taxon>
        <taxon>Tracheophyta</taxon>
        <taxon>Spermatophyta</taxon>
        <taxon>Magnoliopsida</taxon>
        <taxon>eudicotyledons</taxon>
        <taxon>Gunneridae</taxon>
        <taxon>Pentapetalae</taxon>
        <taxon>rosids</taxon>
        <taxon>fabids</taxon>
        <taxon>Fabales</taxon>
        <taxon>Fabaceae</taxon>
        <taxon>Papilionoideae</taxon>
        <taxon>50 kb inversion clade</taxon>
        <taxon>NPAAA clade</taxon>
        <taxon>Hologalegina</taxon>
        <taxon>IRL clade</taxon>
        <taxon>Fabeae</taxon>
        <taxon>Lathyrus</taxon>
    </lineage>
</organism>
<feature type="transmembrane region" description="Helical" evidence="13">
    <location>
        <begin position="414"/>
        <end position="436"/>
    </location>
</feature>
<dbReference type="GO" id="GO:0004674">
    <property type="term" value="F:protein serine/threonine kinase activity"/>
    <property type="evidence" value="ECO:0007669"/>
    <property type="project" value="UniProtKB-KW"/>
</dbReference>
<keyword evidence="3" id="KW-0808">Transferase</keyword>
<feature type="chain" id="PRO_5038386970" description="Protein kinase domain-containing protein" evidence="14">
    <location>
        <begin position="20"/>
        <end position="841"/>
    </location>
</feature>
<name>A0A9D5AMU8_PEA</name>
<keyword evidence="11" id="KW-0325">Glycoprotein</keyword>
<dbReference type="OrthoDB" id="1928639at2759"/>
<dbReference type="PROSITE" id="PS00108">
    <property type="entry name" value="PROTEIN_KINASE_ST"/>
    <property type="match status" value="1"/>
</dbReference>
<keyword evidence="2" id="KW-0723">Serine/threonine-protein kinase</keyword>
<dbReference type="FunFam" id="2.60.120.430:FF:000013">
    <property type="entry name" value="Putative receptor-like protein kinase"/>
    <property type="match status" value="1"/>
</dbReference>
<dbReference type="InterPro" id="IPR001245">
    <property type="entry name" value="Ser-Thr/Tyr_kinase_cat_dom"/>
</dbReference>
<dbReference type="Gramene" id="PSAT_LOCUS17267_t1">
    <property type="protein sequence ID" value="CAL5197755.1"/>
    <property type="gene ID" value="PSAT_LOCUS17267"/>
</dbReference>
<dbReference type="InterPro" id="IPR011009">
    <property type="entry name" value="Kinase-like_dom_sf"/>
</dbReference>
<dbReference type="SUPFAM" id="SSF56112">
    <property type="entry name" value="Protein kinase-like (PK-like)"/>
    <property type="match status" value="1"/>
</dbReference>
<keyword evidence="6 12" id="KW-0547">Nucleotide-binding</keyword>
<reference evidence="16 17" key="1">
    <citation type="journal article" date="2022" name="Nat. Genet.">
        <title>Improved pea reference genome and pan-genome highlight genomic features and evolutionary characteristics.</title>
        <authorList>
            <person name="Yang T."/>
            <person name="Liu R."/>
            <person name="Luo Y."/>
            <person name="Hu S."/>
            <person name="Wang D."/>
            <person name="Wang C."/>
            <person name="Pandey M.K."/>
            <person name="Ge S."/>
            <person name="Xu Q."/>
            <person name="Li N."/>
            <person name="Li G."/>
            <person name="Huang Y."/>
            <person name="Saxena R.K."/>
            <person name="Ji Y."/>
            <person name="Li M."/>
            <person name="Yan X."/>
            <person name="He Y."/>
            <person name="Liu Y."/>
            <person name="Wang X."/>
            <person name="Xiang C."/>
            <person name="Varshney R.K."/>
            <person name="Ding H."/>
            <person name="Gao S."/>
            <person name="Zong X."/>
        </authorList>
    </citation>
    <scope>NUCLEOTIDE SEQUENCE [LARGE SCALE GENOMIC DNA]</scope>
    <source>
        <strain evidence="16 17">cv. Zhongwan 6</strain>
    </source>
</reference>
<proteinExistence type="predicted"/>